<feature type="region of interest" description="Disordered" evidence="3">
    <location>
        <begin position="777"/>
        <end position="823"/>
    </location>
</feature>
<dbReference type="PANTHER" id="PTHR12537">
    <property type="entry name" value="RNA BINDING PROTEIN PUMILIO-RELATED"/>
    <property type="match status" value="1"/>
</dbReference>
<feature type="compositionally biased region" description="Polar residues" evidence="3">
    <location>
        <begin position="153"/>
        <end position="168"/>
    </location>
</feature>
<dbReference type="Proteomes" id="UP000785679">
    <property type="component" value="Unassembled WGS sequence"/>
</dbReference>
<accession>A0A8J8P0C8</accession>
<dbReference type="GO" id="GO:0010608">
    <property type="term" value="P:post-transcriptional regulation of gene expression"/>
    <property type="evidence" value="ECO:0007669"/>
    <property type="project" value="TreeGrafter"/>
</dbReference>
<sequence length="823" mass="91583">MRAGRVANFKNDIIKEQDRHDTDQALNQIGKGGPLTQNITNLPTKNIQGSYPISMPQYSQEAQVKPKLNAMTLFAFRDDKFTTAFSDCFTAPKAQLSQIEEYNQSRISVPTPQTLSYPIQSLYSGSFIDSNPWGAPPSKIASIWGPAPYPESKQANSAAGFSTSSQTTYEDEQYDCRSSDNMRRPRRDTQEDAYQFRASGSGSQARCKQVSSQEAQSRQGGENSPLNTSGSSLTEEIFNNALSNLEFLSDEDNEVPMKESITIKNVTHESNLNEAQVKIQLSTPVQPPSFLRQTSQNLTSASRFEVSSGQSPMVSAFIPTQMMQAPIITPFLPTQMAPLSFGGKSALSQEDQDIICHIDFYCYDQQGCRMLQKKLEEDNDAQDFKTALIQSVAPFLAELMVDQFGNYLSQKIFEVASDEELAHLIDVIKPSIVEVSMNVHGTRAVQTMIDVLSKNSKKFEALLVKMISYLQPSIKELSLNAHGNHVIQAFLCTFKASQNPEEPDLDGSERFERFTQFIFEACVSFCIEIGSHKHGCCVMQRCLEKGREKQKLALADVIIANLHGLIEDPYGNYLVQNVLKLNNTARNDLIFKMIATDFIRLSQLKFSSNVIEKCLESKLSYASVDKILSASFEKDDATLVYELTTQQRMNKQLRINVLVDKLIFHQFGNYVLQKIITVVDSHALRNMILTRVSQLSGELQKTKHGLKVLQKLQKMYPQAMSSQGANMGGATSQNVGQFSSAGRPQRKGQQTQQTFVPQYAAIGQQKGANGFGAQMLSSGASSFTPSSKGSYYPQKSQATQPSSNPQVQYTFVPSTSRQLKKTQ</sequence>
<dbReference type="PANTHER" id="PTHR12537:SF13">
    <property type="entry name" value="PUMILIO HOMOLOGY DOMAIN FAMILY MEMBER 4"/>
    <property type="match status" value="1"/>
</dbReference>
<evidence type="ECO:0000256" key="2">
    <source>
        <dbReference type="PROSITE-ProRule" id="PRU00317"/>
    </source>
</evidence>
<feature type="compositionally biased region" description="Polar residues" evidence="3">
    <location>
        <begin position="777"/>
        <end position="817"/>
    </location>
</feature>
<dbReference type="SMART" id="SM00025">
    <property type="entry name" value="Pumilio"/>
    <property type="match status" value="8"/>
</dbReference>
<reference evidence="5" key="1">
    <citation type="submission" date="2019-06" db="EMBL/GenBank/DDBJ databases">
        <authorList>
            <person name="Zheng W."/>
        </authorList>
    </citation>
    <scope>NUCLEOTIDE SEQUENCE</scope>
    <source>
        <strain evidence="5">QDHG01</strain>
    </source>
</reference>
<feature type="compositionally biased region" description="Polar residues" evidence="3">
    <location>
        <begin position="198"/>
        <end position="232"/>
    </location>
</feature>
<evidence type="ECO:0000256" key="1">
    <source>
        <dbReference type="ARBA" id="ARBA00022737"/>
    </source>
</evidence>
<dbReference type="EMBL" id="RRYP01002460">
    <property type="protein sequence ID" value="TNV84747.1"/>
    <property type="molecule type" value="Genomic_DNA"/>
</dbReference>
<dbReference type="InterPro" id="IPR016024">
    <property type="entry name" value="ARM-type_fold"/>
</dbReference>
<dbReference type="PROSITE" id="PS50303">
    <property type="entry name" value="PUM_HD"/>
    <property type="match status" value="1"/>
</dbReference>
<dbReference type="AlphaFoldDB" id="A0A8J8P0C8"/>
<dbReference type="InterPro" id="IPR001313">
    <property type="entry name" value="Pumilio_RNA-bd_rpt"/>
</dbReference>
<feature type="region of interest" description="Disordered" evidence="3">
    <location>
        <begin position="152"/>
        <end position="232"/>
    </location>
</feature>
<keyword evidence="1" id="KW-0677">Repeat</keyword>
<dbReference type="InterPro" id="IPR011989">
    <property type="entry name" value="ARM-like"/>
</dbReference>
<feature type="region of interest" description="Disordered" evidence="3">
    <location>
        <begin position="720"/>
        <end position="753"/>
    </location>
</feature>
<evidence type="ECO:0000313" key="5">
    <source>
        <dbReference type="EMBL" id="TNV84747.1"/>
    </source>
</evidence>
<evidence type="ECO:0000256" key="3">
    <source>
        <dbReference type="SAM" id="MobiDB-lite"/>
    </source>
</evidence>
<dbReference type="GO" id="GO:0003729">
    <property type="term" value="F:mRNA binding"/>
    <property type="evidence" value="ECO:0007669"/>
    <property type="project" value="TreeGrafter"/>
</dbReference>
<dbReference type="OrthoDB" id="313298at2759"/>
<evidence type="ECO:0000313" key="6">
    <source>
        <dbReference type="Proteomes" id="UP000785679"/>
    </source>
</evidence>
<feature type="compositionally biased region" description="Basic and acidic residues" evidence="3">
    <location>
        <begin position="174"/>
        <end position="190"/>
    </location>
</feature>
<feature type="repeat" description="Pumilio" evidence="2">
    <location>
        <begin position="556"/>
        <end position="592"/>
    </location>
</feature>
<feature type="repeat" description="Pumilio" evidence="2">
    <location>
        <begin position="654"/>
        <end position="690"/>
    </location>
</feature>
<dbReference type="SUPFAM" id="SSF48371">
    <property type="entry name" value="ARM repeat"/>
    <property type="match status" value="1"/>
</dbReference>
<evidence type="ECO:0000259" key="4">
    <source>
        <dbReference type="PROSITE" id="PS50303"/>
    </source>
</evidence>
<protein>
    <recommendedName>
        <fullName evidence="4">PUM-HD domain-containing protein</fullName>
    </recommendedName>
</protein>
<organism evidence="5 6">
    <name type="scientific">Halteria grandinella</name>
    <dbReference type="NCBI Taxonomy" id="5974"/>
    <lineage>
        <taxon>Eukaryota</taxon>
        <taxon>Sar</taxon>
        <taxon>Alveolata</taxon>
        <taxon>Ciliophora</taxon>
        <taxon>Intramacronucleata</taxon>
        <taxon>Spirotrichea</taxon>
        <taxon>Stichotrichia</taxon>
        <taxon>Sporadotrichida</taxon>
        <taxon>Halteriidae</taxon>
        <taxon>Halteria</taxon>
    </lineage>
</organism>
<dbReference type="GO" id="GO:0005737">
    <property type="term" value="C:cytoplasm"/>
    <property type="evidence" value="ECO:0007669"/>
    <property type="project" value="TreeGrafter"/>
</dbReference>
<keyword evidence="6" id="KW-1185">Reference proteome</keyword>
<name>A0A8J8P0C8_HALGN</name>
<comment type="caution">
    <text evidence="5">The sequence shown here is derived from an EMBL/GenBank/DDBJ whole genome shotgun (WGS) entry which is preliminary data.</text>
</comment>
<feature type="repeat" description="Pumilio" evidence="2">
    <location>
        <begin position="391"/>
        <end position="426"/>
    </location>
</feature>
<dbReference type="PROSITE" id="PS50302">
    <property type="entry name" value="PUM"/>
    <property type="match status" value="4"/>
</dbReference>
<gene>
    <name evidence="5" type="ORF">FGO68_gene17431</name>
</gene>
<dbReference type="InterPro" id="IPR033133">
    <property type="entry name" value="PUM-HD"/>
</dbReference>
<feature type="repeat" description="Pumilio" evidence="2">
    <location>
        <begin position="427"/>
        <end position="465"/>
    </location>
</feature>
<dbReference type="Pfam" id="PF00806">
    <property type="entry name" value="PUF"/>
    <property type="match status" value="8"/>
</dbReference>
<feature type="domain" description="PUM-HD" evidence="4">
    <location>
        <begin position="332"/>
        <end position="716"/>
    </location>
</feature>
<dbReference type="Gene3D" id="1.25.10.10">
    <property type="entry name" value="Leucine-rich Repeat Variant"/>
    <property type="match status" value="1"/>
</dbReference>
<proteinExistence type="predicted"/>